<dbReference type="EMBL" id="QHCV01000162">
    <property type="protein sequence ID" value="RAV31170.1"/>
    <property type="molecule type" value="Genomic_DNA"/>
</dbReference>
<evidence type="ECO:0008006" key="4">
    <source>
        <dbReference type="Google" id="ProtNLM"/>
    </source>
</evidence>
<keyword evidence="1" id="KW-1133">Transmembrane helix</keyword>
<dbReference type="Proteomes" id="UP000251577">
    <property type="component" value="Unassembled WGS sequence"/>
</dbReference>
<feature type="transmembrane region" description="Helical" evidence="1">
    <location>
        <begin position="134"/>
        <end position="152"/>
    </location>
</feature>
<keyword evidence="1" id="KW-0472">Membrane</keyword>
<feature type="transmembrane region" description="Helical" evidence="1">
    <location>
        <begin position="172"/>
        <end position="204"/>
    </location>
</feature>
<evidence type="ECO:0000256" key="1">
    <source>
        <dbReference type="SAM" id="Phobius"/>
    </source>
</evidence>
<gene>
    <name evidence="2" type="ORF">DLJ54_09815</name>
</gene>
<name>A0A364V3F7_9CORY</name>
<sequence length="214" mass="23494">MNKFNLYDSLGLNRETPTSEISQMLQRRIDQLRDSGYQDSAPEMDEVRTARDILADPNKRAAYDAALADQHTNVDISWLKSLARGGATQNGFQASSGFASVAPSNAFSSNPSGTVQLNLGIFGVPAERQRSQSIMWAVGYGLILLAWLYLLFKLLTSDTDIIGKSTDAEFAALAISLSGVIEAFLFAICHSAGMMFLLHTLWSIRKVIGRQMPR</sequence>
<reference evidence="2 3" key="1">
    <citation type="journal article" date="2018" name="Syst. Appl. Microbiol.">
        <title>Corynebacterium heidelbergense sp. nov., isolated from the preen glands of Egyptian geese (Alopochen aegyptiacus).</title>
        <authorList>
            <person name="Braun M.S."/>
            <person name="Wang E."/>
            <person name="Zimmermann S."/>
            <person name="Wink M."/>
        </authorList>
    </citation>
    <scope>NUCLEOTIDE SEQUENCE [LARGE SCALE GENOMIC DNA]</scope>
    <source>
        <strain evidence="2 3">647</strain>
    </source>
</reference>
<proteinExistence type="predicted"/>
<dbReference type="InterPro" id="IPR036869">
    <property type="entry name" value="J_dom_sf"/>
</dbReference>
<evidence type="ECO:0000313" key="3">
    <source>
        <dbReference type="Proteomes" id="UP000251577"/>
    </source>
</evidence>
<keyword evidence="1" id="KW-0812">Transmembrane</keyword>
<protein>
    <recommendedName>
        <fullName evidence="4">J domain-containing protein</fullName>
    </recommendedName>
</protein>
<comment type="caution">
    <text evidence="2">The sequence shown here is derived from an EMBL/GenBank/DDBJ whole genome shotgun (WGS) entry which is preliminary data.</text>
</comment>
<dbReference type="RefSeq" id="WP_113631506.1">
    <property type="nucleotide sequence ID" value="NZ_QHCV01000162.1"/>
</dbReference>
<dbReference type="AlphaFoldDB" id="A0A364V3F7"/>
<accession>A0A364V3F7</accession>
<dbReference type="SUPFAM" id="SSF46565">
    <property type="entry name" value="Chaperone J-domain"/>
    <property type="match status" value="1"/>
</dbReference>
<dbReference type="Gene3D" id="1.10.287.110">
    <property type="entry name" value="DnaJ domain"/>
    <property type="match status" value="1"/>
</dbReference>
<organism evidence="2 3">
    <name type="scientific">Corynebacterium heidelbergense</name>
    <dbReference type="NCBI Taxonomy" id="2055947"/>
    <lineage>
        <taxon>Bacteria</taxon>
        <taxon>Bacillati</taxon>
        <taxon>Actinomycetota</taxon>
        <taxon>Actinomycetes</taxon>
        <taxon>Mycobacteriales</taxon>
        <taxon>Corynebacteriaceae</taxon>
        <taxon>Corynebacterium</taxon>
    </lineage>
</organism>
<keyword evidence="3" id="KW-1185">Reference proteome</keyword>
<evidence type="ECO:0000313" key="2">
    <source>
        <dbReference type="EMBL" id="RAV31170.1"/>
    </source>
</evidence>